<dbReference type="Gene3D" id="3.30.70.1320">
    <property type="entry name" value="Multidrug efflux transporter AcrB pore domain like"/>
    <property type="match status" value="1"/>
</dbReference>
<dbReference type="SUPFAM" id="SSF82714">
    <property type="entry name" value="Multidrug efflux transporter AcrB TolC docking domain, DN and DC subdomains"/>
    <property type="match status" value="2"/>
</dbReference>
<keyword evidence="1" id="KW-0812">Transmembrane</keyword>
<evidence type="ECO:0000313" key="2">
    <source>
        <dbReference type="EMBL" id="MFD0912726.1"/>
    </source>
</evidence>
<feature type="transmembrane region" description="Helical" evidence="1">
    <location>
        <begin position="529"/>
        <end position="550"/>
    </location>
</feature>
<organism evidence="2 3">
    <name type="scientific">Methylophilus luteus</name>
    <dbReference type="NCBI Taxonomy" id="640108"/>
    <lineage>
        <taxon>Bacteria</taxon>
        <taxon>Pseudomonadati</taxon>
        <taxon>Pseudomonadota</taxon>
        <taxon>Betaproteobacteria</taxon>
        <taxon>Nitrosomonadales</taxon>
        <taxon>Methylophilaceae</taxon>
        <taxon>Methylophilus</taxon>
    </lineage>
</organism>
<dbReference type="PANTHER" id="PTHR32063:SF4">
    <property type="entry name" value="SLR6043 PROTEIN"/>
    <property type="match status" value="1"/>
</dbReference>
<proteinExistence type="predicted"/>
<protein>
    <submittedName>
        <fullName evidence="2">Efflux RND transporter permease subunit</fullName>
    </submittedName>
</protein>
<keyword evidence="1" id="KW-1133">Transmembrane helix</keyword>
<dbReference type="Gene3D" id="1.20.1640.10">
    <property type="entry name" value="Multidrug efflux transporter AcrB transmembrane domain"/>
    <property type="match status" value="2"/>
</dbReference>
<accession>A0ABW3F2R3</accession>
<reference evidence="3" key="1">
    <citation type="journal article" date="2019" name="Int. J. Syst. Evol. Microbiol.">
        <title>The Global Catalogue of Microorganisms (GCM) 10K type strain sequencing project: providing services to taxonomists for standard genome sequencing and annotation.</title>
        <authorList>
            <consortium name="The Broad Institute Genomics Platform"/>
            <consortium name="The Broad Institute Genome Sequencing Center for Infectious Disease"/>
            <person name="Wu L."/>
            <person name="Ma J."/>
        </authorList>
    </citation>
    <scope>NUCLEOTIDE SEQUENCE [LARGE SCALE GENOMIC DNA]</scope>
    <source>
        <strain evidence="3">CCUG 58412</strain>
    </source>
</reference>
<dbReference type="SUPFAM" id="SSF82693">
    <property type="entry name" value="Multidrug efflux transporter AcrB pore domain, PN1, PN2, PC1 and PC2 subdomains"/>
    <property type="match status" value="2"/>
</dbReference>
<feature type="transmembrane region" description="Helical" evidence="1">
    <location>
        <begin position="443"/>
        <end position="465"/>
    </location>
</feature>
<evidence type="ECO:0000313" key="3">
    <source>
        <dbReference type="Proteomes" id="UP001597128"/>
    </source>
</evidence>
<keyword evidence="3" id="KW-1185">Reference proteome</keyword>
<feature type="transmembrane region" description="Helical" evidence="1">
    <location>
        <begin position="1008"/>
        <end position="1032"/>
    </location>
</feature>
<dbReference type="Gene3D" id="3.30.70.1440">
    <property type="entry name" value="Multidrug efflux transporter AcrB pore domain"/>
    <property type="match status" value="1"/>
</dbReference>
<gene>
    <name evidence="2" type="ORF">ACFQ1Z_04135</name>
</gene>
<comment type="caution">
    <text evidence="2">The sequence shown here is derived from an EMBL/GenBank/DDBJ whole genome shotgun (WGS) entry which is preliminary data.</text>
</comment>
<feature type="transmembrane region" description="Helical" evidence="1">
    <location>
        <begin position="979"/>
        <end position="996"/>
    </location>
</feature>
<dbReference type="Proteomes" id="UP001597128">
    <property type="component" value="Unassembled WGS sequence"/>
</dbReference>
<dbReference type="InterPro" id="IPR001036">
    <property type="entry name" value="Acrflvin-R"/>
</dbReference>
<dbReference type="EMBL" id="JBHTKB010000001">
    <property type="protein sequence ID" value="MFD0912726.1"/>
    <property type="molecule type" value="Genomic_DNA"/>
</dbReference>
<dbReference type="PANTHER" id="PTHR32063">
    <property type="match status" value="1"/>
</dbReference>
<feature type="transmembrane region" description="Helical" evidence="1">
    <location>
        <begin position="472"/>
        <end position="498"/>
    </location>
</feature>
<dbReference type="Gene3D" id="3.30.70.1430">
    <property type="entry name" value="Multidrug efflux transporter AcrB pore domain"/>
    <property type="match status" value="2"/>
</dbReference>
<keyword evidence="1" id="KW-0472">Membrane</keyword>
<feature type="transmembrane region" description="Helical" evidence="1">
    <location>
        <begin position="910"/>
        <end position="940"/>
    </location>
</feature>
<dbReference type="RefSeq" id="WP_379055877.1">
    <property type="nucleotide sequence ID" value="NZ_JBHTKB010000001.1"/>
</dbReference>
<dbReference type="Pfam" id="PF00873">
    <property type="entry name" value="ACR_tran"/>
    <property type="match status" value="1"/>
</dbReference>
<feature type="transmembrane region" description="Helical" evidence="1">
    <location>
        <begin position="876"/>
        <end position="898"/>
    </location>
</feature>
<dbReference type="PRINTS" id="PR00702">
    <property type="entry name" value="ACRIFLAVINRP"/>
</dbReference>
<dbReference type="Gene3D" id="3.30.2090.10">
    <property type="entry name" value="Multidrug efflux transporter AcrB TolC docking domain, DN and DC subdomains"/>
    <property type="match status" value="2"/>
</dbReference>
<sequence>MMTALVRFAIRFYGVIIGLAMLVLVYGTYSLTQSDLNVFPEFAPTQIVIQTESPGLSASLVEKLVTQPIENIIAGAIGIKSLRSQSIPGLSVITVIFQDKSDIYRNRQIIAEHLNMLGNQLPPGIIPNITPLTSSASTVLGLGVTSDKLSMMQLRTLVDWHLTPHLMAIPGVADINVFGGEVRQFQIKIDPRKLMLYQLNIQDVVTAASRGTGVRGAGYIQNDNQRIILNSQGQTTTPQQLGNITLIRKLGRTIRIRDVAEVAEGAAPSISAAAVNGKPAVYLSVQGQLGANTYALTQLLEKKLADIKPSLTSQQVTLHEGLFRPANFIETAIDSLRSDILIGSVLVIAVLFVFLFNVRTAVISATAIPLSLLSAIVVLHQYGVGLNIMVLGGLAIALGEVVDDAIIDTENIFRRLRENRQLAQPLPIRQVVFLASMEVRGSVFYATIIVALVFLPLITLSGVAGKLFAPLAYAYISAIMASLLVALTLTPALCYALLGRARLDNQESPLLRWLKQRYVKLLHHIEHRYQMILVTSFVCIALGLVLLPLFRSQFIPVLHEGHYILHMTTVPGTSEAQSIKLGNQLTKVLLDIPGVKSVAQWVGRAPNAADTFGTHYSEFEVETGTVSGAEQERIYRSIREELAGEAEDDDDDGKVELGFVGANFAINTFLSERIEETISGYAAGLVVNIYGHDLDALDRDAQKVAQLLGSIRGVRDIMVQSPPETPEIAIRLKQEKLSLWGLQPVDVLDTVKASYEGVPVNHVFMGNRSIGVSVLLNDSNRDDIADMRNIPIFNPEGQMLKLSDVAYITQEGGRSKILHSGAKRIQTITANLAGRDQALVMSEIQKSLRQKLTLHTGNYMEFSGEAEANAESRRDLIIHSLVAGAAIFLMLYIAFGSLRNLLLTFANLPFALIGGVVATFFAGGWISLGTLVGFVTLFGITLRNSIMMVSHFQHLVDKEGCVWNLDTCIRGASERLPSVLMTALVTALGLLPLAIGSGEPGREIEGPMATIIVGGLISSTVLNLLILPTIMLHFGRFEKSASFDEAESPAR</sequence>
<name>A0ABW3F2R3_9PROT</name>
<dbReference type="SUPFAM" id="SSF82866">
    <property type="entry name" value="Multidrug efflux transporter AcrB transmembrane domain"/>
    <property type="match status" value="2"/>
</dbReference>
<evidence type="ECO:0000256" key="1">
    <source>
        <dbReference type="SAM" id="Phobius"/>
    </source>
</evidence>
<feature type="transmembrane region" description="Helical" evidence="1">
    <location>
        <begin position="340"/>
        <end position="358"/>
    </location>
</feature>
<feature type="transmembrane region" description="Helical" evidence="1">
    <location>
        <begin position="370"/>
        <end position="398"/>
    </location>
</feature>
<feature type="transmembrane region" description="Helical" evidence="1">
    <location>
        <begin position="12"/>
        <end position="29"/>
    </location>
</feature>
<dbReference type="InterPro" id="IPR027463">
    <property type="entry name" value="AcrB_DN_DC_subdom"/>
</dbReference>